<dbReference type="SUPFAM" id="SSF46785">
    <property type="entry name" value="Winged helix' DNA-binding domain"/>
    <property type="match status" value="1"/>
</dbReference>
<dbReference type="PANTHER" id="PTHR33164:SF99">
    <property type="entry name" value="MARR FAMILY REGULATORY PROTEIN"/>
    <property type="match status" value="1"/>
</dbReference>
<dbReference type="InterPro" id="IPR000835">
    <property type="entry name" value="HTH_MarR-typ"/>
</dbReference>
<proteinExistence type="predicted"/>
<dbReference type="Proteomes" id="UP000316256">
    <property type="component" value="Unassembled WGS sequence"/>
</dbReference>
<dbReference type="PRINTS" id="PR00598">
    <property type="entry name" value="HTHMARR"/>
</dbReference>
<accession>A0A541BLS4</accession>
<dbReference type="InterPro" id="IPR036390">
    <property type="entry name" value="WH_DNA-bd_sf"/>
</dbReference>
<protein>
    <submittedName>
        <fullName evidence="2">MarR family transcriptional regulator</fullName>
    </submittedName>
</protein>
<evidence type="ECO:0000313" key="3">
    <source>
        <dbReference type="Proteomes" id="UP000316256"/>
    </source>
</evidence>
<dbReference type="EMBL" id="VIGH01000003">
    <property type="protein sequence ID" value="TQF73292.1"/>
    <property type="molecule type" value="Genomic_DNA"/>
</dbReference>
<gene>
    <name evidence="2" type="ORF">FK531_07145</name>
</gene>
<dbReference type="SMART" id="SM00347">
    <property type="entry name" value="HTH_MARR"/>
    <property type="match status" value="1"/>
</dbReference>
<evidence type="ECO:0000259" key="1">
    <source>
        <dbReference type="PROSITE" id="PS50995"/>
    </source>
</evidence>
<dbReference type="InterPro" id="IPR039422">
    <property type="entry name" value="MarR/SlyA-like"/>
</dbReference>
<organism evidence="2 3">
    <name type="scientific">Rhodococcus spelaei</name>
    <dbReference type="NCBI Taxonomy" id="2546320"/>
    <lineage>
        <taxon>Bacteria</taxon>
        <taxon>Bacillati</taxon>
        <taxon>Actinomycetota</taxon>
        <taxon>Actinomycetes</taxon>
        <taxon>Mycobacteriales</taxon>
        <taxon>Nocardiaceae</taxon>
        <taxon>Rhodococcus</taxon>
    </lineage>
</organism>
<dbReference type="PROSITE" id="PS50995">
    <property type="entry name" value="HTH_MARR_2"/>
    <property type="match status" value="1"/>
</dbReference>
<dbReference type="PANTHER" id="PTHR33164">
    <property type="entry name" value="TRANSCRIPTIONAL REGULATOR, MARR FAMILY"/>
    <property type="match status" value="1"/>
</dbReference>
<dbReference type="Pfam" id="PF12802">
    <property type="entry name" value="MarR_2"/>
    <property type="match status" value="1"/>
</dbReference>
<keyword evidence="3" id="KW-1185">Reference proteome</keyword>
<dbReference type="GO" id="GO:0006950">
    <property type="term" value="P:response to stress"/>
    <property type="evidence" value="ECO:0007669"/>
    <property type="project" value="TreeGrafter"/>
</dbReference>
<evidence type="ECO:0000313" key="2">
    <source>
        <dbReference type="EMBL" id="TQF73292.1"/>
    </source>
</evidence>
<dbReference type="AlphaFoldDB" id="A0A541BLS4"/>
<dbReference type="Gene3D" id="1.10.10.10">
    <property type="entry name" value="Winged helix-like DNA-binding domain superfamily/Winged helix DNA-binding domain"/>
    <property type="match status" value="1"/>
</dbReference>
<dbReference type="GO" id="GO:0003700">
    <property type="term" value="F:DNA-binding transcription factor activity"/>
    <property type="evidence" value="ECO:0007669"/>
    <property type="project" value="InterPro"/>
</dbReference>
<dbReference type="InterPro" id="IPR036388">
    <property type="entry name" value="WH-like_DNA-bd_sf"/>
</dbReference>
<feature type="domain" description="HTH marR-type" evidence="1">
    <location>
        <begin position="10"/>
        <end position="141"/>
    </location>
</feature>
<comment type="caution">
    <text evidence="2">The sequence shown here is derived from an EMBL/GenBank/DDBJ whole genome shotgun (WGS) entry which is preliminary data.</text>
</comment>
<sequence length="146" mass="16569">MTPDPIADLEAELVDVWRRGTIRTRERAHRIHPKLDPACYPLLMLLTRQDEAVPMAVLLTQLVVEKSTLTRQIDALTRLGLARRTPDPEDARARLVSLTEEGRSLLSEQRAEAVAAWRRELSQWDADDLRTLTSLLHRLGSSVDRG</sequence>
<reference evidence="2 3" key="1">
    <citation type="submission" date="2019-06" db="EMBL/GenBank/DDBJ databases">
        <title>Rhodococcus spaelei sp. nov., isolated from a cave.</title>
        <authorList>
            <person name="Lee S.D."/>
        </authorList>
    </citation>
    <scope>NUCLEOTIDE SEQUENCE [LARGE SCALE GENOMIC DNA]</scope>
    <source>
        <strain evidence="2 3">C9-5</strain>
    </source>
</reference>
<name>A0A541BLS4_9NOCA</name>
<dbReference type="OrthoDB" id="122135at2"/>